<dbReference type="PROSITE" id="PS00681">
    <property type="entry name" value="CHAPERONINS_CPN10"/>
    <property type="match status" value="1"/>
</dbReference>
<dbReference type="InterPro" id="IPR012954">
    <property type="entry name" value="BP28_C_dom"/>
</dbReference>
<feature type="domain" description="BP28 C-terminal" evidence="12">
    <location>
        <begin position="1569"/>
        <end position="1719"/>
    </location>
</feature>
<evidence type="ECO:0000313" key="13">
    <source>
        <dbReference type="EMBL" id="QWU86447.1"/>
    </source>
</evidence>
<dbReference type="InterPro" id="IPR040191">
    <property type="entry name" value="UTP10"/>
</dbReference>
<evidence type="ECO:0000256" key="2">
    <source>
        <dbReference type="ARBA" id="ARBA00006975"/>
    </source>
</evidence>
<keyword evidence="5 11" id="KW-0690">Ribosome biogenesis</keyword>
<dbReference type="PANTHER" id="PTHR13457">
    <property type="entry name" value="BAP28"/>
    <property type="match status" value="1"/>
</dbReference>
<dbReference type="InterPro" id="IPR021133">
    <property type="entry name" value="HEAT_type_2"/>
</dbReference>
<dbReference type="InterPro" id="IPR018369">
    <property type="entry name" value="Chaprnonin_Cpn10_CS"/>
</dbReference>
<comment type="subunit">
    <text evidence="11">Component of the ribosomal small subunit (SSU) processome.</text>
</comment>
<sequence>MSLLSQQLKTIGEKNASLAVDRKSRQQIHSRSLLFDAKTAAAQDFDYIYSIATEGLDELIELDSRFEKFSATLFSETSIDFDRNVKSKDILDQVNRNLEAFMNLAAPYYNLAPTLKAMEWLVRRYHVNIHNTELLFLSTLSYHSQPVFTRIMNVVPKGSMPVIFSWLSGYKEQSKPLPASSVLKSFHNDPAFFRLYSEYLREQLKHKTIYKEQLVFYLSNTAQVLASHGRDTEKLNQDYIVTILETLNDLLAPQKHEFKFSSTLKEDIKLTAFAIVSVLSSVVPLSDELVYSLTISILKDSFAFTQLKRQTLVVLGQLWNYFNEDDVSKEAEVFKDLPSKVLLQEEALLLTLIEENYHIAKFIFFYVIDCLNHDNGDTVNLLQYLSVATNSLFFPVVVKKLLDYLSQSSVSKEGRDGAVVIFEQLLSKNKEKLIEELKKHSKSIGDLEMVLMHTMGDTANDSSYEGDYEDAVADFEPAPSKTVSQVSVKAKSYFTASSNAEFAKVSEELLKELAKYEAKKQLPFLKAVSRELFKSNEQIVSFLFRLAFTASIPLSYRLLALGCVKNVLQDVTSQNTNVSLYLLTPLILLGLSDASKPFRELCIATLQVIHEQSEKISSKGKKAKSVLFMESELYNGNEDGKSSLISPSDANVMLNVLFDKNTPLDDVRFDATRFLSLLYDTLFKSTKTGKKFGSLLLKSFVYGQWASPSLPLSFKHRVWRIISSQNRDTKGFDDRFSFVGDVKTLFEKRDAWFHDAFAEGLNFVEDVEKTIAGMVGGQTTNEKKRAKEVEWFVRALNAEDDLQIIANERIKALFPQLKHTDLKVRLSKELIELLVKDSDSVLHFDPLETLQSLEFTNQDMVALLNSVNIVTEVPEQSVAKRRRRSSSSTQKNMARDDINSMAAAHLRKLSIILDVLETQLRQSISSLAGPDLLQVLFKILTDLDYLGNDGKLPVLYAQETLASCMLLCIVKMKESQSRSRSRIDSNSIRADLIVNSIRLSQSPQVQNKLLLVIAELASLAPEIILHSVMPIFTFMGAHTVRQDDEFSSSALQKTISKVVPAITAASSSVSTEIEFLLTSFVTAFQHIPRHRRVKLFVYLVQTLGHENSLQNILFLMGQQYSINLEKNRVHECNSSLDFTTALLKTFDADICLQSVNSFLGLWDLVPKANLGSDSDKIAALTNRPIFGSSIANATDAELTVLRTNLLHFINQVLGTDEELSVSANLVSLRMKVSLVLFDDQTPEDEKKSILKVFSKVTSFILGSLDNFNSEKGNAKIVNELYNVLKSLLNLLPMSYYVSSISDSLKNVNDQLSATIAKNFAVLAGTKFENEMNSNSFDEEIETAVLSELLPTLVEGVEKFDNIELVQAYLDTFSIIVSKLAASSPDLASSEDAKFLIGTLKTITSEHGMLSEHTEIRVSSLNAVASVIKVFGVKCIGFFPKILPPALKIWESTIAQDEKDDEDMDDEEQEGRMLLQGSVLMLFSVLVKRMPAFVTTNLKQIVKATLVSDLIDSGIRSNVLALIVEHVDKGQVLSCLFNLALTENFYAINDAKELGLYLNGVKSAIDAIEKKTATGNSSLFMKWLIKSFEFRNEYGQEKFNDNTIHSIENSFHQCAIVYVMKLNDKSFRPLFANLVRWAATGEGSIGSVNTELSRLTAFFKFFNKLQDRLKSIITSYFSYMIDPTVAILNRFASGELKETNLRRIILNALVSSFKYDQDDYWSHQSRFETILNPLLSQLSNIEKPIGKYLVKAVTSFVTNVSSDEYNEKLVHGLIYYISNEHENTSNTKMWTIRILKEIFQKLGEQWLPFLPTFIPYIAELLEDDDEDVEMEVRKDLVRVIENVLGEPLEPVEKSHHTNTCKMSFLKSVNNLKPLFDRVLVQRLKPATQTTSGIYIPEKNQEKLNQGTVIAAGPGATDVNGKIIPVSVQAGDKVLLPSFGGSPVKVGDEEFLLYSDREILAKIDQ</sequence>
<evidence type="ECO:0000256" key="4">
    <source>
        <dbReference type="ARBA" id="ARBA00015399"/>
    </source>
</evidence>
<accession>A0ABX8I0B5</accession>
<dbReference type="InterPro" id="IPR020818">
    <property type="entry name" value="Chaperonin_GroES"/>
</dbReference>
<proteinExistence type="inferred from homology"/>
<dbReference type="SUPFAM" id="SSF48371">
    <property type="entry name" value="ARM repeat"/>
    <property type="match status" value="1"/>
</dbReference>
<evidence type="ECO:0000256" key="3">
    <source>
        <dbReference type="ARBA" id="ARBA00010559"/>
    </source>
</evidence>
<dbReference type="InterPro" id="IPR011032">
    <property type="entry name" value="GroES-like_sf"/>
</dbReference>
<dbReference type="Pfam" id="PF00166">
    <property type="entry name" value="Cpn10"/>
    <property type="match status" value="1"/>
</dbReference>
<feature type="repeat" description="HEAT" evidence="10">
    <location>
        <begin position="1812"/>
        <end position="1849"/>
    </location>
</feature>
<evidence type="ECO:0000256" key="5">
    <source>
        <dbReference type="ARBA" id="ARBA00022517"/>
    </source>
</evidence>
<dbReference type="SMART" id="SM00883">
    <property type="entry name" value="Cpn10"/>
    <property type="match status" value="1"/>
</dbReference>
<keyword evidence="6 11" id="KW-0698">rRNA processing</keyword>
<evidence type="ECO:0000256" key="10">
    <source>
        <dbReference type="PROSITE-ProRule" id="PRU00103"/>
    </source>
</evidence>
<dbReference type="EMBL" id="CP076661">
    <property type="protein sequence ID" value="QWU86447.1"/>
    <property type="molecule type" value="Genomic_DNA"/>
</dbReference>
<dbReference type="Gene3D" id="2.30.33.40">
    <property type="entry name" value="GroES chaperonin"/>
    <property type="match status" value="1"/>
</dbReference>
<dbReference type="PANTHER" id="PTHR13457:SF1">
    <property type="entry name" value="HEAT REPEAT-CONTAINING PROTEIN 1"/>
    <property type="match status" value="1"/>
</dbReference>
<dbReference type="SMART" id="SM01036">
    <property type="entry name" value="BP28CT"/>
    <property type="match status" value="1"/>
</dbReference>
<keyword evidence="7" id="KW-0143">Chaperone</keyword>
<evidence type="ECO:0000256" key="1">
    <source>
        <dbReference type="ARBA" id="ARBA00004604"/>
    </source>
</evidence>
<dbReference type="InterPro" id="IPR056473">
    <property type="entry name" value="HEAT_Utp10/HEAT1"/>
</dbReference>
<name>A0ABX8I0B5_9ASCO</name>
<protein>
    <recommendedName>
        <fullName evidence="4 11">U3 small nucleolar RNA-associated protein 10</fullName>
    </recommendedName>
</protein>
<reference evidence="13 14" key="1">
    <citation type="submission" date="2021-06" db="EMBL/GenBank/DDBJ databases">
        <title>Candida outbreak in Lebanon.</title>
        <authorList>
            <person name="Finianos M."/>
        </authorList>
    </citation>
    <scope>NUCLEOTIDE SEQUENCE [LARGE SCALE GENOMIC DNA]</scope>
    <source>
        <strain evidence="13">CA3LBN</strain>
    </source>
</reference>
<dbReference type="InterPro" id="IPR037124">
    <property type="entry name" value="Chaperonin_GroES_sf"/>
</dbReference>
<dbReference type="InterPro" id="IPR022125">
    <property type="entry name" value="U3snoRNP10_N"/>
</dbReference>
<dbReference type="Proteomes" id="UP000825434">
    <property type="component" value="Chromosome 1"/>
</dbReference>
<evidence type="ECO:0000256" key="9">
    <source>
        <dbReference type="ARBA" id="ARBA00023274"/>
    </source>
</evidence>
<dbReference type="InterPro" id="IPR011989">
    <property type="entry name" value="ARM-like"/>
</dbReference>
<evidence type="ECO:0000256" key="6">
    <source>
        <dbReference type="ARBA" id="ARBA00022552"/>
    </source>
</evidence>
<dbReference type="Pfam" id="PF23243">
    <property type="entry name" value="HEAT_HEATR1"/>
    <property type="match status" value="1"/>
</dbReference>
<evidence type="ECO:0000256" key="11">
    <source>
        <dbReference type="RuleBase" id="RU367065"/>
    </source>
</evidence>
<comment type="similarity">
    <text evidence="3 11">Belongs to the HEATR1/UTP10 family.</text>
</comment>
<dbReference type="SUPFAM" id="SSF50129">
    <property type="entry name" value="GroES-like"/>
    <property type="match status" value="1"/>
</dbReference>
<dbReference type="PROSITE" id="PS50077">
    <property type="entry name" value="HEAT_REPEAT"/>
    <property type="match status" value="1"/>
</dbReference>
<comment type="similarity">
    <text evidence="2">Belongs to the GroES chaperonin family.</text>
</comment>
<comment type="function">
    <text evidence="11">Involved in nucleolar processing of pre-18S ribosomal RNA.</text>
</comment>
<evidence type="ECO:0000256" key="7">
    <source>
        <dbReference type="ARBA" id="ARBA00023186"/>
    </source>
</evidence>
<keyword evidence="8 11" id="KW-0539">Nucleus</keyword>
<evidence type="ECO:0000313" key="14">
    <source>
        <dbReference type="Proteomes" id="UP000825434"/>
    </source>
</evidence>
<dbReference type="Gene3D" id="1.25.10.10">
    <property type="entry name" value="Leucine-rich Repeat Variant"/>
    <property type="match status" value="2"/>
</dbReference>
<dbReference type="Pfam" id="PF12397">
    <property type="entry name" value="U3snoRNP10"/>
    <property type="match status" value="1"/>
</dbReference>
<dbReference type="Pfam" id="PF08146">
    <property type="entry name" value="BP28CT"/>
    <property type="match status" value="1"/>
</dbReference>
<dbReference type="CDD" id="cd00320">
    <property type="entry name" value="cpn10"/>
    <property type="match status" value="1"/>
</dbReference>
<comment type="subcellular location">
    <subcellularLocation>
        <location evidence="1 11">Nucleus</location>
        <location evidence="1 11">Nucleolus</location>
    </subcellularLocation>
</comment>
<keyword evidence="14" id="KW-1185">Reference proteome</keyword>
<organism evidence="13 14">
    <name type="scientific">Candidozyma haemuli</name>
    <dbReference type="NCBI Taxonomy" id="45357"/>
    <lineage>
        <taxon>Eukaryota</taxon>
        <taxon>Fungi</taxon>
        <taxon>Dikarya</taxon>
        <taxon>Ascomycota</taxon>
        <taxon>Saccharomycotina</taxon>
        <taxon>Pichiomycetes</taxon>
        <taxon>Metschnikowiaceae</taxon>
        <taxon>Candidozyma</taxon>
    </lineage>
</organism>
<dbReference type="InterPro" id="IPR016024">
    <property type="entry name" value="ARM-type_fold"/>
</dbReference>
<evidence type="ECO:0000256" key="8">
    <source>
        <dbReference type="ARBA" id="ARBA00023242"/>
    </source>
</evidence>
<dbReference type="PRINTS" id="PR00297">
    <property type="entry name" value="CHAPERONIN10"/>
</dbReference>
<dbReference type="HAMAP" id="MF_00580">
    <property type="entry name" value="CH10"/>
    <property type="match status" value="1"/>
</dbReference>
<keyword evidence="9 11" id="KW-0687">Ribonucleoprotein</keyword>
<gene>
    <name evidence="13" type="ORF">CA3LBN_000665</name>
</gene>
<evidence type="ECO:0000259" key="12">
    <source>
        <dbReference type="SMART" id="SM01036"/>
    </source>
</evidence>